<keyword evidence="2" id="KW-1185">Reference proteome</keyword>
<sequence>MRDHMYVQVPSGLWTLLEQDGFDEIEISDRGSDEWVQVVQIAWAAGRDGLGVASSVVGVYLARDQIRSFVRKLAFWVDERQSPGSEGDENHFSLELTSGAGVDAVRISIDCPRGPDGKPEVDVEALTDVIGSLIDGNPSGTT</sequence>
<gene>
    <name evidence="1" type="ORF">BKA00_006428</name>
</gene>
<proteinExistence type="predicted"/>
<comment type="caution">
    <text evidence="1">The sequence shown here is derived from an EMBL/GenBank/DDBJ whole genome shotgun (WGS) entry which is preliminary data.</text>
</comment>
<accession>A0A7X0L2R3</accession>
<evidence type="ECO:0000313" key="2">
    <source>
        <dbReference type="Proteomes" id="UP000546324"/>
    </source>
</evidence>
<reference evidence="1 2" key="1">
    <citation type="submission" date="2020-08" db="EMBL/GenBank/DDBJ databases">
        <title>Sequencing the genomes of 1000 actinobacteria strains.</title>
        <authorList>
            <person name="Klenk H.-P."/>
        </authorList>
    </citation>
    <scope>NUCLEOTIDE SEQUENCE [LARGE SCALE GENOMIC DNA]</scope>
    <source>
        <strain evidence="1 2">DSM 43675</strain>
    </source>
</reference>
<evidence type="ECO:0000313" key="1">
    <source>
        <dbReference type="EMBL" id="MBB6399514.1"/>
    </source>
</evidence>
<dbReference type="Proteomes" id="UP000546324">
    <property type="component" value="Unassembled WGS sequence"/>
</dbReference>
<dbReference type="RefSeq" id="WP_173397769.1">
    <property type="nucleotide sequence ID" value="NZ_JACHMQ010000001.1"/>
</dbReference>
<name>A0A7X0L2R3_9ACTN</name>
<protein>
    <submittedName>
        <fullName evidence="1">Uncharacterized protein</fullName>
    </submittedName>
</protein>
<dbReference type="AlphaFoldDB" id="A0A7X0L2R3"/>
<organism evidence="1 2">
    <name type="scientific">Actinomadura coerulea</name>
    <dbReference type="NCBI Taxonomy" id="46159"/>
    <lineage>
        <taxon>Bacteria</taxon>
        <taxon>Bacillati</taxon>
        <taxon>Actinomycetota</taxon>
        <taxon>Actinomycetes</taxon>
        <taxon>Streptosporangiales</taxon>
        <taxon>Thermomonosporaceae</taxon>
        <taxon>Actinomadura</taxon>
    </lineage>
</organism>
<dbReference type="EMBL" id="JACHMQ010000001">
    <property type="protein sequence ID" value="MBB6399514.1"/>
    <property type="molecule type" value="Genomic_DNA"/>
</dbReference>